<dbReference type="RefSeq" id="WP_189649562.1">
    <property type="nucleotide sequence ID" value="NZ_BMRC01000010.1"/>
</dbReference>
<dbReference type="PANTHER" id="PTHR34094">
    <property type="match status" value="1"/>
</dbReference>
<gene>
    <name evidence="2" type="ORF">ACFFV7_30910</name>
</gene>
<dbReference type="Pfam" id="PF13349">
    <property type="entry name" value="DUF4097"/>
    <property type="match status" value="1"/>
</dbReference>
<dbReference type="InterPro" id="IPR025164">
    <property type="entry name" value="Toastrack_DUF4097"/>
</dbReference>
<dbReference type="PANTHER" id="PTHR34094:SF1">
    <property type="entry name" value="PROTEIN FAM185A"/>
    <property type="match status" value="1"/>
</dbReference>
<evidence type="ECO:0000313" key="3">
    <source>
        <dbReference type="Proteomes" id="UP001589647"/>
    </source>
</evidence>
<name>A0ABV5IM71_9ACTN</name>
<dbReference type="EMBL" id="JBHMEI010000030">
    <property type="protein sequence ID" value="MFB9205641.1"/>
    <property type="molecule type" value="Genomic_DNA"/>
</dbReference>
<organism evidence="2 3">
    <name type="scientific">Nonomuraea spiralis</name>
    <dbReference type="NCBI Taxonomy" id="46182"/>
    <lineage>
        <taxon>Bacteria</taxon>
        <taxon>Bacillati</taxon>
        <taxon>Actinomycetota</taxon>
        <taxon>Actinomycetes</taxon>
        <taxon>Streptosporangiales</taxon>
        <taxon>Streptosporangiaceae</taxon>
        <taxon>Nonomuraea</taxon>
    </lineage>
</organism>
<comment type="caution">
    <text evidence="2">The sequence shown here is derived from an EMBL/GenBank/DDBJ whole genome shotgun (WGS) entry which is preliminary data.</text>
</comment>
<proteinExistence type="predicted"/>
<protein>
    <submittedName>
        <fullName evidence="2">DUF4097 domain-containing protein</fullName>
    </submittedName>
</protein>
<feature type="domain" description="DUF4097" evidence="1">
    <location>
        <begin position="115"/>
        <end position="276"/>
    </location>
</feature>
<evidence type="ECO:0000259" key="1">
    <source>
        <dbReference type="Pfam" id="PF13349"/>
    </source>
</evidence>
<evidence type="ECO:0000313" key="2">
    <source>
        <dbReference type="EMBL" id="MFB9205641.1"/>
    </source>
</evidence>
<accession>A0ABV5IM71</accession>
<keyword evidence="3" id="KW-1185">Reference proteome</keyword>
<sequence length="282" mass="29502">MPTFDSPEPISVTIHIDAGEATIVAGDRTDTAVEVRPCSPDVKADVEAAAQTRIEYAAGRLAVRTPRSLSLFGEPGSVSVEIGLPASSRLHATADLALVVVEGDMGACDVTIGAGDVRIGRAGPVELHTHQGDIVVERVTGDTRLTTGSGEIRAGRIDGAAEIRNHHGRTWIGEVTGDLTLRIANGDVTVGRAHGSVVARSAGGDTRLEEVSRGRVDLETRAGDLDIGVRDGSTARLDVRSRTGRVHSAVEAARRPADAAETVEVRARTGSGDITIRRVHTP</sequence>
<reference evidence="2 3" key="1">
    <citation type="submission" date="2024-09" db="EMBL/GenBank/DDBJ databases">
        <authorList>
            <person name="Sun Q."/>
            <person name="Mori K."/>
        </authorList>
    </citation>
    <scope>NUCLEOTIDE SEQUENCE [LARGE SCALE GENOMIC DNA]</scope>
    <source>
        <strain evidence="2 3">CCM 3426</strain>
    </source>
</reference>
<dbReference type="Proteomes" id="UP001589647">
    <property type="component" value="Unassembled WGS sequence"/>
</dbReference>